<dbReference type="OrthoDB" id="1260718at2"/>
<proteinExistence type="predicted"/>
<reference evidence="2" key="1">
    <citation type="submission" date="2015-12" db="EMBL/GenBank/DDBJ databases">
        <title>Genome sequence of a biocontrol rhizobacterium Chryseobacterium kwangjuense strain KJ1R5 isolated from pepper (Capsicum annuum L.).</title>
        <authorList>
            <person name="Jeong J.-J."/>
            <person name="Park H."/>
            <person name="Mannaa M."/>
            <person name="Sang M.K."/>
            <person name="Choi I.-G."/>
            <person name="Kim K.D."/>
        </authorList>
    </citation>
    <scope>NUCLEOTIDE SEQUENCE [LARGE SCALE GENOMIC DNA]</scope>
    <source>
        <strain evidence="2">KJ1R5</strain>
    </source>
</reference>
<reference evidence="1 2" key="2">
    <citation type="journal article" date="2016" name="Genome Announc.">
        <title>Draft Genome Sequence of a Biocontrol Rhizobacterium, Chryseobacterium kwangjuense Strain KJ1R5, Isolated from Pepper (Capsicum annuum).</title>
        <authorList>
            <person name="Jeong J.J."/>
            <person name="Park H."/>
            <person name="Park B.H."/>
            <person name="Mannaa M."/>
            <person name="Sang M.K."/>
            <person name="Choi I.G."/>
            <person name="Kim K.D."/>
        </authorList>
    </citation>
    <scope>NUCLEOTIDE SEQUENCE [LARGE SCALE GENOMIC DNA]</scope>
    <source>
        <strain evidence="1 2">KJ1R5</strain>
    </source>
</reference>
<dbReference type="EMBL" id="LPUR01000001">
    <property type="protein sequence ID" value="KXH84862.1"/>
    <property type="molecule type" value="Genomic_DNA"/>
</dbReference>
<gene>
    <name evidence="1" type="ORF">AU378_03650</name>
</gene>
<dbReference type="AlphaFoldDB" id="A0A135WJB7"/>
<sequence length="148" mass="17462">MKPTAKITDFLFLKVYSEIGRSNFEIAIVNLTKEWITRTKETMELVEMLDINPIAGYIARKEHTVQFLIHKTTQIPFYERWFGENELTFVQANPHEIEWLCNQNGSVKSDVLLVHSNGMARYQAFEDMHFRTSEFDLKLIQEILTFQN</sequence>
<dbReference type="Proteomes" id="UP000070513">
    <property type="component" value="Unassembled WGS sequence"/>
</dbReference>
<dbReference type="RefSeq" id="WP_062648102.1">
    <property type="nucleotide sequence ID" value="NZ_LPUR01000001.1"/>
</dbReference>
<name>A0A135WJB7_9FLAO</name>
<protein>
    <submittedName>
        <fullName evidence="1">Uncharacterized protein</fullName>
    </submittedName>
</protein>
<evidence type="ECO:0000313" key="2">
    <source>
        <dbReference type="Proteomes" id="UP000070513"/>
    </source>
</evidence>
<evidence type="ECO:0000313" key="1">
    <source>
        <dbReference type="EMBL" id="KXH84862.1"/>
    </source>
</evidence>
<comment type="caution">
    <text evidence="1">The sequence shown here is derived from an EMBL/GenBank/DDBJ whole genome shotgun (WGS) entry which is preliminary data.</text>
</comment>
<accession>A0A135WJB7</accession>
<organism evidence="1 2">
    <name type="scientific">Chryseobacterium kwangjuense</name>
    <dbReference type="NCBI Taxonomy" id="267125"/>
    <lineage>
        <taxon>Bacteria</taxon>
        <taxon>Pseudomonadati</taxon>
        <taxon>Bacteroidota</taxon>
        <taxon>Flavobacteriia</taxon>
        <taxon>Flavobacteriales</taxon>
        <taxon>Weeksellaceae</taxon>
        <taxon>Chryseobacterium group</taxon>
        <taxon>Chryseobacterium</taxon>
    </lineage>
</organism>